<organism evidence="2 3">
    <name type="scientific">Komagataeibacter medellinensis</name>
    <dbReference type="NCBI Taxonomy" id="1177712"/>
    <lineage>
        <taxon>Bacteria</taxon>
        <taxon>Pseudomonadati</taxon>
        <taxon>Pseudomonadota</taxon>
        <taxon>Alphaproteobacteria</taxon>
        <taxon>Acetobacterales</taxon>
        <taxon>Acetobacteraceae</taxon>
        <taxon>Komagataeibacter</taxon>
    </lineage>
</organism>
<accession>A0ABQ6VRH9</accession>
<comment type="caution">
    <text evidence="2">The sequence shown here is derived from an EMBL/GenBank/DDBJ whole genome shotgun (WGS) entry which is preliminary data.</text>
</comment>
<evidence type="ECO:0000313" key="3">
    <source>
        <dbReference type="Proteomes" id="UP000427842"/>
    </source>
</evidence>
<dbReference type="Pfam" id="PF00563">
    <property type="entry name" value="EAL"/>
    <property type="match status" value="1"/>
</dbReference>
<evidence type="ECO:0000259" key="1">
    <source>
        <dbReference type="PROSITE" id="PS50883"/>
    </source>
</evidence>
<dbReference type="Proteomes" id="UP000427842">
    <property type="component" value="Unassembled WGS sequence"/>
</dbReference>
<reference evidence="2 3" key="1">
    <citation type="submission" date="2018-09" db="EMBL/GenBank/DDBJ databases">
        <title>Genome sequence and characterization of the bcs clusters for the production of nanocellulose from the low pH resistant strain Komagataeibacter medellinensis ID13488.</title>
        <authorList>
            <person name="Hernandez-Arriaga A.M."/>
            <person name="Del Cerro C."/>
            <person name="Urbina L."/>
            <person name="Eceiza A."/>
            <person name="Retegi A."/>
            <person name="Prieto M.A."/>
        </authorList>
    </citation>
    <scope>NUCLEOTIDE SEQUENCE [LARGE SCALE GENOMIC DNA]</scope>
    <source>
        <strain evidence="2 3">ID13488</strain>
    </source>
</reference>
<dbReference type="InterPro" id="IPR035919">
    <property type="entry name" value="EAL_sf"/>
</dbReference>
<keyword evidence="3" id="KW-1185">Reference proteome</keyword>
<dbReference type="Gene3D" id="3.20.20.450">
    <property type="entry name" value="EAL domain"/>
    <property type="match status" value="1"/>
</dbReference>
<dbReference type="EMBL" id="QYAZ01000002">
    <property type="protein sequence ID" value="KAB8122544.1"/>
    <property type="molecule type" value="Genomic_DNA"/>
</dbReference>
<dbReference type="PROSITE" id="PS50883">
    <property type="entry name" value="EAL"/>
    <property type="match status" value="1"/>
</dbReference>
<evidence type="ECO:0000313" key="2">
    <source>
        <dbReference type="EMBL" id="KAB8122544.1"/>
    </source>
</evidence>
<dbReference type="PANTHER" id="PTHR33121">
    <property type="entry name" value="CYCLIC DI-GMP PHOSPHODIESTERASE PDEF"/>
    <property type="match status" value="1"/>
</dbReference>
<dbReference type="SUPFAM" id="SSF141868">
    <property type="entry name" value="EAL domain-like"/>
    <property type="match status" value="1"/>
</dbReference>
<dbReference type="InterPro" id="IPR001633">
    <property type="entry name" value="EAL_dom"/>
</dbReference>
<proteinExistence type="predicted"/>
<dbReference type="InterPro" id="IPR050706">
    <property type="entry name" value="Cyclic-di-GMP_PDE-like"/>
</dbReference>
<gene>
    <name evidence="2" type="ORF">D3W54_15330</name>
</gene>
<name>A0ABQ6VRH9_9PROT</name>
<feature type="domain" description="EAL" evidence="1">
    <location>
        <begin position="1"/>
        <end position="50"/>
    </location>
</feature>
<sequence>MLGMTVIAEGVETLPQKALLEQLRCDVMQGYLFFRPLPPDELEVWVADRKKG</sequence>
<protein>
    <submittedName>
        <fullName evidence="2">EAL domain-containing protein</fullName>
    </submittedName>
</protein>
<dbReference type="PANTHER" id="PTHR33121:SF71">
    <property type="entry name" value="OXYGEN SENSOR PROTEIN DOSP"/>
    <property type="match status" value="1"/>
</dbReference>